<keyword evidence="2" id="KW-1185">Reference proteome</keyword>
<dbReference type="AlphaFoldDB" id="A0A7W8GA74"/>
<dbReference type="Proteomes" id="UP000518887">
    <property type="component" value="Unassembled WGS sequence"/>
</dbReference>
<name>A0A7W8GA74_9SPIR</name>
<sequence>MNIYKEAFNMDITYKETKELEVKINGYTYSTCRYEIY</sequence>
<comment type="caution">
    <text evidence="1">The sequence shown here is derived from an EMBL/GenBank/DDBJ whole genome shotgun (WGS) entry which is preliminary data.</text>
</comment>
<accession>A0A7W8GA74</accession>
<protein>
    <submittedName>
        <fullName evidence="1">Uncharacterized protein</fullName>
    </submittedName>
</protein>
<reference evidence="1 2" key="1">
    <citation type="submission" date="2020-08" db="EMBL/GenBank/DDBJ databases">
        <title>Genomic Encyclopedia of Type Strains, Phase IV (KMG-IV): sequencing the most valuable type-strain genomes for metagenomic binning, comparative biology and taxonomic classification.</title>
        <authorList>
            <person name="Goeker M."/>
        </authorList>
    </citation>
    <scope>NUCLEOTIDE SEQUENCE [LARGE SCALE GENOMIC DNA]</scope>
    <source>
        <strain evidence="1 2">DSM 103462</strain>
    </source>
</reference>
<organism evidence="1 2">
    <name type="scientific">Treponema ruminis</name>
    <dbReference type="NCBI Taxonomy" id="744515"/>
    <lineage>
        <taxon>Bacteria</taxon>
        <taxon>Pseudomonadati</taxon>
        <taxon>Spirochaetota</taxon>
        <taxon>Spirochaetia</taxon>
        <taxon>Spirochaetales</taxon>
        <taxon>Treponemataceae</taxon>
        <taxon>Treponema</taxon>
    </lineage>
</organism>
<gene>
    <name evidence="1" type="ORF">HNP76_002057</name>
</gene>
<evidence type="ECO:0000313" key="1">
    <source>
        <dbReference type="EMBL" id="MBB5226676.1"/>
    </source>
</evidence>
<dbReference type="EMBL" id="JACHFQ010000006">
    <property type="protein sequence ID" value="MBB5226676.1"/>
    <property type="molecule type" value="Genomic_DNA"/>
</dbReference>
<proteinExistence type="predicted"/>
<evidence type="ECO:0000313" key="2">
    <source>
        <dbReference type="Proteomes" id="UP000518887"/>
    </source>
</evidence>